<sequence>MTRIHSFQSVQNTIKNELKFALTANIMSPVGGLTASGHHSRGSEVSSTAQKTSLNGGISIEAQGGNPLVCWTPPDWVLSVGSYYNWRVINQDDTYTLIDIMYQYQALLDKDQSSTALKGAKRLKDIGKAIEKESQKKPMPPKIPNSQAQQGQQYQVYKKPHTKGR</sequence>
<dbReference type="OrthoDB" id="2562973at2759"/>
<keyword evidence="3" id="KW-1185">Reference proteome</keyword>
<dbReference type="EMBL" id="KZ679256">
    <property type="protein sequence ID" value="PTB46119.1"/>
    <property type="molecule type" value="Genomic_DNA"/>
</dbReference>
<protein>
    <submittedName>
        <fullName evidence="2">Uncharacterized protein</fullName>
    </submittedName>
</protein>
<name>A0A2T3ZMV0_TRIA4</name>
<evidence type="ECO:0000313" key="2">
    <source>
        <dbReference type="EMBL" id="PTB46119.1"/>
    </source>
</evidence>
<dbReference type="Proteomes" id="UP000240493">
    <property type="component" value="Unassembled WGS sequence"/>
</dbReference>
<reference evidence="2 3" key="1">
    <citation type="submission" date="2016-07" db="EMBL/GenBank/DDBJ databases">
        <title>Multiple horizontal gene transfer events from other fungi enriched the ability of initially mycotrophic Trichoderma (Ascomycota) to feed on dead plant biomass.</title>
        <authorList>
            <consortium name="DOE Joint Genome Institute"/>
            <person name="Aerts A."/>
            <person name="Atanasova L."/>
            <person name="Chenthamara K."/>
            <person name="Zhang J."/>
            <person name="Grujic M."/>
            <person name="Henrissat B."/>
            <person name="Kuo A."/>
            <person name="Salamov A."/>
            <person name="Lipzen A."/>
            <person name="Labutti K."/>
            <person name="Barry K."/>
            <person name="Miao Y."/>
            <person name="Rahimi M.J."/>
            <person name="Shen Q."/>
            <person name="Grigoriev I.V."/>
            <person name="Kubicek C.P."/>
            <person name="Druzhinina I.S."/>
        </authorList>
    </citation>
    <scope>NUCLEOTIDE SEQUENCE [LARGE SCALE GENOMIC DNA]</scope>
    <source>
        <strain evidence="2 3">CBS 433.97</strain>
    </source>
</reference>
<dbReference type="AlphaFoldDB" id="A0A2T3ZMV0"/>
<accession>A0A2T3ZMV0</accession>
<evidence type="ECO:0000313" key="3">
    <source>
        <dbReference type="Proteomes" id="UP000240493"/>
    </source>
</evidence>
<feature type="region of interest" description="Disordered" evidence="1">
    <location>
        <begin position="128"/>
        <end position="165"/>
    </location>
</feature>
<proteinExistence type="predicted"/>
<evidence type="ECO:0000256" key="1">
    <source>
        <dbReference type="SAM" id="MobiDB-lite"/>
    </source>
</evidence>
<gene>
    <name evidence="2" type="ORF">M441DRAFT_52887</name>
</gene>
<organism evidence="2 3">
    <name type="scientific">Trichoderma asperellum (strain ATCC 204424 / CBS 433.97 / NBRC 101777)</name>
    <dbReference type="NCBI Taxonomy" id="1042311"/>
    <lineage>
        <taxon>Eukaryota</taxon>
        <taxon>Fungi</taxon>
        <taxon>Dikarya</taxon>
        <taxon>Ascomycota</taxon>
        <taxon>Pezizomycotina</taxon>
        <taxon>Sordariomycetes</taxon>
        <taxon>Hypocreomycetidae</taxon>
        <taxon>Hypocreales</taxon>
        <taxon>Hypocreaceae</taxon>
        <taxon>Trichoderma</taxon>
    </lineage>
</organism>